<dbReference type="AlphaFoldDB" id="A0A942US76"/>
<gene>
    <name evidence="2" type="ORF">KHA91_04405</name>
</gene>
<dbReference type="RefSeq" id="WP_213096972.1">
    <property type="nucleotide sequence ID" value="NZ_JAGYPN010000001.1"/>
</dbReference>
<dbReference type="InterPro" id="IPR025711">
    <property type="entry name" value="PepSY"/>
</dbReference>
<name>A0A942US76_9BACI</name>
<feature type="domain" description="PepSY" evidence="1">
    <location>
        <begin position="40"/>
        <end position="97"/>
    </location>
</feature>
<organism evidence="2 3">
    <name type="scientific">Lederbergia citrea</name>
    <dbReference type="NCBI Taxonomy" id="2833581"/>
    <lineage>
        <taxon>Bacteria</taxon>
        <taxon>Bacillati</taxon>
        <taxon>Bacillota</taxon>
        <taxon>Bacilli</taxon>
        <taxon>Bacillales</taxon>
        <taxon>Bacillaceae</taxon>
        <taxon>Lederbergia</taxon>
    </lineage>
</organism>
<sequence>MNNTLMSILGAGLVFFGGAIGAGAHTNQNIDKNGDLIKIEVAKDIAARAGSGIVDSIDLKRDAQGRFIYDVEIEQEGSFLDIDLRIDARSGEVIKMEKEITDDDGDQDNDSLAMKQNFRISEVQAIATAIDDTPGKVMEVDLEPDNGYYEIDIKPGNVEIEIKVDAQTGKIIDKGLDHNN</sequence>
<comment type="caution">
    <text evidence="2">The sequence shown here is derived from an EMBL/GenBank/DDBJ whole genome shotgun (WGS) entry which is preliminary data.</text>
</comment>
<accession>A0A942US76</accession>
<proteinExistence type="predicted"/>
<reference evidence="2 3" key="1">
    <citation type="submission" date="2021-05" db="EMBL/GenBank/DDBJ databases">
        <title>Novel Bacillus species.</title>
        <authorList>
            <person name="Liu G."/>
        </authorList>
    </citation>
    <scope>NUCLEOTIDE SEQUENCE [LARGE SCALE GENOMIC DNA]</scope>
    <source>
        <strain evidence="2 3">FJAT-49682</strain>
    </source>
</reference>
<protein>
    <submittedName>
        <fullName evidence="2">PepSY domain-containing protein</fullName>
    </submittedName>
</protein>
<dbReference type="Gene3D" id="3.10.450.40">
    <property type="match status" value="2"/>
</dbReference>
<evidence type="ECO:0000313" key="3">
    <source>
        <dbReference type="Proteomes" id="UP000676456"/>
    </source>
</evidence>
<evidence type="ECO:0000313" key="2">
    <source>
        <dbReference type="EMBL" id="MBS4221994.1"/>
    </source>
</evidence>
<evidence type="ECO:0000259" key="1">
    <source>
        <dbReference type="Pfam" id="PF03413"/>
    </source>
</evidence>
<dbReference type="EMBL" id="JAGYPN010000001">
    <property type="protein sequence ID" value="MBS4221994.1"/>
    <property type="molecule type" value="Genomic_DNA"/>
</dbReference>
<keyword evidence="3" id="KW-1185">Reference proteome</keyword>
<feature type="domain" description="PepSY" evidence="1">
    <location>
        <begin position="119"/>
        <end position="173"/>
    </location>
</feature>
<dbReference type="Proteomes" id="UP000676456">
    <property type="component" value="Unassembled WGS sequence"/>
</dbReference>
<dbReference type="Pfam" id="PF03413">
    <property type="entry name" value="PepSY"/>
    <property type="match status" value="2"/>
</dbReference>